<evidence type="ECO:0000313" key="2">
    <source>
        <dbReference type="EMBL" id="PIR77758.1"/>
    </source>
</evidence>
<evidence type="ECO:0000313" key="3">
    <source>
        <dbReference type="Proteomes" id="UP000228528"/>
    </source>
</evidence>
<dbReference type="Proteomes" id="UP000228528">
    <property type="component" value="Unassembled WGS sequence"/>
</dbReference>
<sequence>MKLSGKNKSDIAIMWGYVFRFLVILGLLENSIFVLSKVYTGQGIKLIALGLLILALFLLHNTFSKKVNKETYIKWSVAGIFCLIIFIFGLINYISTYWSLPNSFLDVFSTVFDNEFDHPI</sequence>
<evidence type="ECO:0000256" key="1">
    <source>
        <dbReference type="SAM" id="Phobius"/>
    </source>
</evidence>
<gene>
    <name evidence="2" type="ORF">COU30_00740</name>
</gene>
<protein>
    <submittedName>
        <fullName evidence="2">Uncharacterized protein</fullName>
    </submittedName>
</protein>
<organism evidence="2 3">
    <name type="scientific">Candidatus Magasanikbacteria bacterium CG10_big_fil_rev_8_21_14_0_10_38_6</name>
    <dbReference type="NCBI Taxonomy" id="1974647"/>
    <lineage>
        <taxon>Bacteria</taxon>
        <taxon>Candidatus Magasanikiibacteriota</taxon>
    </lineage>
</organism>
<dbReference type="EMBL" id="PFBW01000032">
    <property type="protein sequence ID" value="PIR77758.1"/>
    <property type="molecule type" value="Genomic_DNA"/>
</dbReference>
<feature type="transmembrane region" description="Helical" evidence="1">
    <location>
        <begin position="39"/>
        <end position="60"/>
    </location>
</feature>
<keyword evidence="1" id="KW-0472">Membrane</keyword>
<dbReference type="AlphaFoldDB" id="A0A2M6P246"/>
<proteinExistence type="predicted"/>
<keyword evidence="1" id="KW-0812">Transmembrane</keyword>
<feature type="transmembrane region" description="Helical" evidence="1">
    <location>
        <begin position="72"/>
        <end position="94"/>
    </location>
</feature>
<feature type="transmembrane region" description="Helical" evidence="1">
    <location>
        <begin position="12"/>
        <end position="33"/>
    </location>
</feature>
<accession>A0A2M6P246</accession>
<name>A0A2M6P246_9BACT</name>
<reference evidence="3" key="1">
    <citation type="submission" date="2017-09" db="EMBL/GenBank/DDBJ databases">
        <title>Depth-based differentiation of microbial function through sediment-hosted aquifers and enrichment of novel symbionts in the deep terrestrial subsurface.</title>
        <authorList>
            <person name="Probst A.J."/>
            <person name="Ladd B."/>
            <person name="Jarett J.K."/>
            <person name="Geller-Mcgrath D.E."/>
            <person name="Sieber C.M.K."/>
            <person name="Emerson J.B."/>
            <person name="Anantharaman K."/>
            <person name="Thomas B.C."/>
            <person name="Malmstrom R."/>
            <person name="Stieglmeier M."/>
            <person name="Klingl A."/>
            <person name="Woyke T."/>
            <person name="Ryan C.M."/>
            <person name="Banfield J.F."/>
        </authorList>
    </citation>
    <scope>NUCLEOTIDE SEQUENCE [LARGE SCALE GENOMIC DNA]</scope>
</reference>
<comment type="caution">
    <text evidence="2">The sequence shown here is derived from an EMBL/GenBank/DDBJ whole genome shotgun (WGS) entry which is preliminary data.</text>
</comment>
<keyword evidence="1" id="KW-1133">Transmembrane helix</keyword>